<keyword evidence="4" id="KW-0411">Iron-sulfur</keyword>
<dbReference type="EMBL" id="JAULSN010000006">
    <property type="protein sequence ID" value="KAK3369360.1"/>
    <property type="molecule type" value="Genomic_DNA"/>
</dbReference>
<dbReference type="Pfam" id="PF00355">
    <property type="entry name" value="Rieske"/>
    <property type="match status" value="1"/>
</dbReference>
<sequence>MNFLVNPFRAPSRADAGWFSAGLASSFPNIESGDDDDGSLIRPRVCSSSSASPDAGAGVTRPACKVFHVPPPAPGSSSSQATEVPIGDAQEPAAALLSTATEPDSAAAEPPDTGPNPADLTDQVLVFQFKGKFHAIDHKCPHSSYPLSDGAPFDIEDFGIALSAGITCPKHGWSFDLFSGMADRGSYRLKVWEVQLRDVSGAQGAEQEVWVRRKQRMG</sequence>
<dbReference type="Proteomes" id="UP001287356">
    <property type="component" value="Unassembled WGS sequence"/>
</dbReference>
<protein>
    <recommendedName>
        <fullName evidence="7">Rieske domain-containing protein</fullName>
    </recommendedName>
</protein>
<accession>A0AAE0N3Z3</accession>
<comment type="cofactor">
    <cofactor evidence="5">
        <name>[2Fe-2S] cluster</name>
        <dbReference type="ChEBI" id="CHEBI:190135"/>
    </cofactor>
</comment>
<evidence type="ECO:0000256" key="1">
    <source>
        <dbReference type="ARBA" id="ARBA00022714"/>
    </source>
</evidence>
<dbReference type="InterPro" id="IPR036922">
    <property type="entry name" value="Rieske_2Fe-2S_sf"/>
</dbReference>
<organism evidence="8 9">
    <name type="scientific">Lasiosphaeria ovina</name>
    <dbReference type="NCBI Taxonomy" id="92902"/>
    <lineage>
        <taxon>Eukaryota</taxon>
        <taxon>Fungi</taxon>
        <taxon>Dikarya</taxon>
        <taxon>Ascomycota</taxon>
        <taxon>Pezizomycotina</taxon>
        <taxon>Sordariomycetes</taxon>
        <taxon>Sordariomycetidae</taxon>
        <taxon>Sordariales</taxon>
        <taxon>Lasiosphaeriaceae</taxon>
        <taxon>Lasiosphaeria</taxon>
    </lineage>
</organism>
<dbReference type="InterPro" id="IPR017941">
    <property type="entry name" value="Rieske_2Fe-2S"/>
</dbReference>
<evidence type="ECO:0000256" key="6">
    <source>
        <dbReference type="SAM" id="MobiDB-lite"/>
    </source>
</evidence>
<dbReference type="AlphaFoldDB" id="A0AAE0N3Z3"/>
<dbReference type="GO" id="GO:0046872">
    <property type="term" value="F:metal ion binding"/>
    <property type="evidence" value="ECO:0007669"/>
    <property type="project" value="UniProtKB-KW"/>
</dbReference>
<dbReference type="CDD" id="cd03467">
    <property type="entry name" value="Rieske"/>
    <property type="match status" value="1"/>
</dbReference>
<gene>
    <name evidence="8" type="ORF">B0T24DRAFT_632447</name>
</gene>
<keyword evidence="1" id="KW-0001">2Fe-2S</keyword>
<evidence type="ECO:0000313" key="9">
    <source>
        <dbReference type="Proteomes" id="UP001287356"/>
    </source>
</evidence>
<dbReference type="PROSITE" id="PS51296">
    <property type="entry name" value="RIESKE"/>
    <property type="match status" value="1"/>
</dbReference>
<evidence type="ECO:0000313" key="8">
    <source>
        <dbReference type="EMBL" id="KAK3369360.1"/>
    </source>
</evidence>
<feature type="region of interest" description="Disordered" evidence="6">
    <location>
        <begin position="98"/>
        <end position="119"/>
    </location>
</feature>
<evidence type="ECO:0000256" key="3">
    <source>
        <dbReference type="ARBA" id="ARBA00023004"/>
    </source>
</evidence>
<reference evidence="8" key="1">
    <citation type="journal article" date="2023" name="Mol. Phylogenet. Evol.">
        <title>Genome-scale phylogeny and comparative genomics of the fungal order Sordariales.</title>
        <authorList>
            <person name="Hensen N."/>
            <person name="Bonometti L."/>
            <person name="Westerberg I."/>
            <person name="Brannstrom I.O."/>
            <person name="Guillou S."/>
            <person name="Cros-Aarteil S."/>
            <person name="Calhoun S."/>
            <person name="Haridas S."/>
            <person name="Kuo A."/>
            <person name="Mondo S."/>
            <person name="Pangilinan J."/>
            <person name="Riley R."/>
            <person name="LaButti K."/>
            <person name="Andreopoulos B."/>
            <person name="Lipzen A."/>
            <person name="Chen C."/>
            <person name="Yan M."/>
            <person name="Daum C."/>
            <person name="Ng V."/>
            <person name="Clum A."/>
            <person name="Steindorff A."/>
            <person name="Ohm R.A."/>
            <person name="Martin F."/>
            <person name="Silar P."/>
            <person name="Natvig D.O."/>
            <person name="Lalanne C."/>
            <person name="Gautier V."/>
            <person name="Ament-Velasquez S.L."/>
            <person name="Kruys A."/>
            <person name="Hutchinson M.I."/>
            <person name="Powell A.J."/>
            <person name="Barry K."/>
            <person name="Miller A.N."/>
            <person name="Grigoriev I.V."/>
            <person name="Debuchy R."/>
            <person name="Gladieux P."/>
            <person name="Hiltunen Thoren M."/>
            <person name="Johannesson H."/>
        </authorList>
    </citation>
    <scope>NUCLEOTIDE SEQUENCE</scope>
    <source>
        <strain evidence="8">CBS 958.72</strain>
    </source>
</reference>
<dbReference type="PANTHER" id="PTHR21496:SF0">
    <property type="entry name" value="RIESKE DOMAIN-CONTAINING PROTEIN"/>
    <property type="match status" value="1"/>
</dbReference>
<keyword evidence="9" id="KW-1185">Reference proteome</keyword>
<feature type="domain" description="Rieske" evidence="7">
    <location>
        <begin position="101"/>
        <end position="198"/>
    </location>
</feature>
<comment type="caution">
    <text evidence="8">The sequence shown here is derived from an EMBL/GenBank/DDBJ whole genome shotgun (WGS) entry which is preliminary data.</text>
</comment>
<keyword evidence="3" id="KW-0408">Iron</keyword>
<dbReference type="Gene3D" id="2.102.10.10">
    <property type="entry name" value="Rieske [2Fe-2S] iron-sulphur domain"/>
    <property type="match status" value="1"/>
</dbReference>
<name>A0AAE0N3Z3_9PEZI</name>
<dbReference type="GO" id="GO:0051537">
    <property type="term" value="F:2 iron, 2 sulfur cluster binding"/>
    <property type="evidence" value="ECO:0007669"/>
    <property type="project" value="UniProtKB-KW"/>
</dbReference>
<evidence type="ECO:0000256" key="2">
    <source>
        <dbReference type="ARBA" id="ARBA00022723"/>
    </source>
</evidence>
<keyword evidence="2" id="KW-0479">Metal-binding</keyword>
<reference evidence="8" key="2">
    <citation type="submission" date="2023-06" db="EMBL/GenBank/DDBJ databases">
        <authorList>
            <consortium name="Lawrence Berkeley National Laboratory"/>
            <person name="Haridas S."/>
            <person name="Hensen N."/>
            <person name="Bonometti L."/>
            <person name="Westerberg I."/>
            <person name="Brannstrom I.O."/>
            <person name="Guillou S."/>
            <person name="Cros-Aarteil S."/>
            <person name="Calhoun S."/>
            <person name="Kuo A."/>
            <person name="Mondo S."/>
            <person name="Pangilinan J."/>
            <person name="Riley R."/>
            <person name="Labutti K."/>
            <person name="Andreopoulos B."/>
            <person name="Lipzen A."/>
            <person name="Chen C."/>
            <person name="Yanf M."/>
            <person name="Daum C."/>
            <person name="Ng V."/>
            <person name="Clum A."/>
            <person name="Steindorff A."/>
            <person name="Ohm R."/>
            <person name="Martin F."/>
            <person name="Silar P."/>
            <person name="Natvig D."/>
            <person name="Lalanne C."/>
            <person name="Gautier V."/>
            <person name="Ament-Velasquez S.L."/>
            <person name="Kruys A."/>
            <person name="Hutchinson M.I."/>
            <person name="Powell A.J."/>
            <person name="Barry K."/>
            <person name="Miller A.N."/>
            <person name="Grigoriev I.V."/>
            <person name="Debuchy R."/>
            <person name="Gladieux P."/>
            <person name="Thoren M.H."/>
            <person name="Johannesson H."/>
        </authorList>
    </citation>
    <scope>NUCLEOTIDE SEQUENCE</scope>
    <source>
        <strain evidence="8">CBS 958.72</strain>
    </source>
</reference>
<evidence type="ECO:0000259" key="7">
    <source>
        <dbReference type="PROSITE" id="PS51296"/>
    </source>
</evidence>
<proteinExistence type="predicted"/>
<evidence type="ECO:0000256" key="4">
    <source>
        <dbReference type="ARBA" id="ARBA00023014"/>
    </source>
</evidence>
<dbReference type="PANTHER" id="PTHR21496">
    <property type="entry name" value="FERREDOXIN-RELATED"/>
    <property type="match status" value="1"/>
</dbReference>
<evidence type="ECO:0000256" key="5">
    <source>
        <dbReference type="ARBA" id="ARBA00034078"/>
    </source>
</evidence>
<dbReference type="SUPFAM" id="SSF50022">
    <property type="entry name" value="ISP domain"/>
    <property type="match status" value="1"/>
</dbReference>